<feature type="compositionally biased region" description="Polar residues" evidence="1">
    <location>
        <begin position="372"/>
        <end position="385"/>
    </location>
</feature>
<comment type="caution">
    <text evidence="3">The sequence shown here is derived from an EMBL/GenBank/DDBJ whole genome shotgun (WGS) entry which is preliminary data.</text>
</comment>
<feature type="region of interest" description="Disordered" evidence="1">
    <location>
        <begin position="145"/>
        <end position="174"/>
    </location>
</feature>
<evidence type="ECO:0000313" key="4">
    <source>
        <dbReference type="Proteomes" id="UP000050424"/>
    </source>
</evidence>
<feature type="compositionally biased region" description="Low complexity" evidence="1">
    <location>
        <begin position="71"/>
        <end position="86"/>
    </location>
</feature>
<dbReference type="STRING" id="78410.A0A0P7AUN8"/>
<proteinExistence type="predicted"/>
<feature type="region of interest" description="Disordered" evidence="1">
    <location>
        <begin position="273"/>
        <end position="292"/>
    </location>
</feature>
<accession>A0A0P7AUN8</accession>
<feature type="compositionally biased region" description="Low complexity" evidence="1">
    <location>
        <begin position="435"/>
        <end position="448"/>
    </location>
</feature>
<reference evidence="3 4" key="1">
    <citation type="submission" date="2015-09" db="EMBL/GenBank/DDBJ databases">
        <title>Draft genome of a European isolate of the apple canker pathogen Neonectria ditissima.</title>
        <authorList>
            <person name="Gomez-Cortecero A."/>
            <person name="Harrison R.J."/>
            <person name="Armitage A.D."/>
        </authorList>
    </citation>
    <scope>NUCLEOTIDE SEQUENCE [LARGE SCALE GENOMIC DNA]</scope>
    <source>
        <strain evidence="3 4">R09/05</strain>
    </source>
</reference>
<organism evidence="3 4">
    <name type="scientific">Neonectria ditissima</name>
    <dbReference type="NCBI Taxonomy" id="78410"/>
    <lineage>
        <taxon>Eukaryota</taxon>
        <taxon>Fungi</taxon>
        <taxon>Dikarya</taxon>
        <taxon>Ascomycota</taxon>
        <taxon>Pezizomycotina</taxon>
        <taxon>Sordariomycetes</taxon>
        <taxon>Hypocreomycetidae</taxon>
        <taxon>Hypocreales</taxon>
        <taxon>Nectriaceae</taxon>
        <taxon>Neonectria</taxon>
    </lineage>
</organism>
<keyword evidence="4" id="KW-1185">Reference proteome</keyword>
<feature type="region of interest" description="Disordered" evidence="1">
    <location>
        <begin position="309"/>
        <end position="410"/>
    </location>
</feature>
<dbReference type="Proteomes" id="UP000050424">
    <property type="component" value="Unassembled WGS sequence"/>
</dbReference>
<keyword evidence="2" id="KW-0732">Signal</keyword>
<name>A0A0P7AUN8_9HYPO</name>
<feature type="region of interest" description="Disordered" evidence="1">
    <location>
        <begin position="423"/>
        <end position="485"/>
    </location>
</feature>
<feature type="signal peptide" evidence="2">
    <location>
        <begin position="1"/>
        <end position="19"/>
    </location>
</feature>
<evidence type="ECO:0000256" key="1">
    <source>
        <dbReference type="SAM" id="MobiDB-lite"/>
    </source>
</evidence>
<evidence type="ECO:0000256" key="2">
    <source>
        <dbReference type="SAM" id="SignalP"/>
    </source>
</evidence>
<feature type="compositionally biased region" description="Basic and acidic residues" evidence="1">
    <location>
        <begin position="37"/>
        <end position="56"/>
    </location>
</feature>
<gene>
    <name evidence="3" type="ORF">AK830_g4985</name>
</gene>
<feature type="region of interest" description="Disordered" evidence="1">
    <location>
        <begin position="37"/>
        <end position="86"/>
    </location>
</feature>
<feature type="compositionally biased region" description="Low complexity" evidence="1">
    <location>
        <begin position="386"/>
        <end position="401"/>
    </location>
</feature>
<dbReference type="EMBL" id="LKCW01000062">
    <property type="protein sequence ID" value="KPM41591.1"/>
    <property type="molecule type" value="Genomic_DNA"/>
</dbReference>
<feature type="compositionally biased region" description="Low complexity" evidence="1">
    <location>
        <begin position="516"/>
        <end position="527"/>
    </location>
</feature>
<evidence type="ECO:0000313" key="3">
    <source>
        <dbReference type="EMBL" id="KPM41591.1"/>
    </source>
</evidence>
<protein>
    <recommendedName>
        <fullName evidence="5">Ig-like domain-containing protein</fullName>
    </recommendedName>
</protein>
<evidence type="ECO:0008006" key="5">
    <source>
        <dbReference type="Google" id="ProtNLM"/>
    </source>
</evidence>
<feature type="region of interest" description="Disordered" evidence="1">
    <location>
        <begin position="516"/>
        <end position="552"/>
    </location>
</feature>
<feature type="chain" id="PRO_5006135072" description="Ig-like domain-containing protein" evidence="2">
    <location>
        <begin position="20"/>
        <end position="552"/>
    </location>
</feature>
<dbReference type="AlphaFoldDB" id="A0A0P7AUN8"/>
<dbReference type="OrthoDB" id="5106403at2759"/>
<sequence length="552" mass="57764">MLLPTLIGAAGLLATVVEAAPKGTGFNKIRELDHHARGSRSFRERVAARADSDRSYGPKNAYPDPNYYNLTKTSTSTSSHHNTDSSIECPTASLLVWTTTIDTTIFVTATSNLTYTEQPGNDDSTTARNAGLSSLLSSVTIDADDETAPAYPGPQTITVENHDSTETEPCTDDPWFTINSTITHSRPVYATPGEAYSTDTEKPVTPTTDCDDATATNGPGAAYTPPPGNFSVPHTRVVSTEPCDDETLSATLTGDPTLLTPIPYGNFSTPYAKPVGYTESPEDETSTATPVSDPLAIYSSLPFGNASTPYATPAASSEPCDDETSVISDSPASFTPLPYGNLTTPYATPAASTEPCDDETTSASADPVYTPPSGNFSIPNTKLVESTTSSAVSSNATPTTPCDDDMTTTPSLSATTVSVLPFGNTTIGSTEPCDETTTPSARASSSTEPCDESTTSWYNSPVPGNATATPSFSTEPYDETTTTPGTVAVTPILSGTTKPLATPTSVGYVIDTSVIPVSSPTPSSNSTYLQPPQDGHRRAARNLARPDLWLAQ</sequence>